<keyword evidence="3" id="KW-1185">Reference proteome</keyword>
<name>A0ABT1HNU1_STRSD</name>
<protein>
    <recommendedName>
        <fullName evidence="1">IraD/Gp25-like domain-containing protein</fullName>
    </recommendedName>
</protein>
<dbReference type="Pfam" id="PF04965">
    <property type="entry name" value="GPW_gp25"/>
    <property type="match status" value="1"/>
</dbReference>
<sequence>MDGDILGQGLAFPIRPGPGGGLRRSSGAEKVRQSIWLILSTRLGERQMRPDFGCGVHDLLFEPNTVLLHGVVAEKVRTALTLWEPRVDVLDVATEVPADTRDCLLVRVSYRVRSDNTTHNVVYPFFLSEGAATGVGGSAV</sequence>
<dbReference type="Gene3D" id="3.10.450.40">
    <property type="match status" value="1"/>
</dbReference>
<dbReference type="RefSeq" id="WP_253668142.1">
    <property type="nucleotide sequence ID" value="NZ_JAMTCP010000003.1"/>
</dbReference>
<proteinExistence type="predicted"/>
<dbReference type="InterPro" id="IPR007048">
    <property type="entry name" value="IraD/Gp25-like"/>
</dbReference>
<organism evidence="2 3">
    <name type="scientific">Streptoalloteichus tenebrarius (strain ATCC 17920 / DSM 40477 / JCM 4838 / CBS 697.72 / NBRC 16177 / NCIMB 11028 / NRRL B-12390 / A12253. 1 / ISP 5477)</name>
    <name type="common">Streptomyces tenebrarius</name>
    <dbReference type="NCBI Taxonomy" id="1933"/>
    <lineage>
        <taxon>Bacteria</taxon>
        <taxon>Bacillati</taxon>
        <taxon>Actinomycetota</taxon>
        <taxon>Actinomycetes</taxon>
        <taxon>Pseudonocardiales</taxon>
        <taxon>Pseudonocardiaceae</taxon>
        <taxon>Streptoalloteichus</taxon>
    </lineage>
</organism>
<feature type="domain" description="IraD/Gp25-like" evidence="1">
    <location>
        <begin position="26"/>
        <end position="116"/>
    </location>
</feature>
<dbReference type="EMBL" id="JAMTCP010000003">
    <property type="protein sequence ID" value="MCP2257174.1"/>
    <property type="molecule type" value="Genomic_DNA"/>
</dbReference>
<reference evidence="2 3" key="1">
    <citation type="submission" date="2022-06" db="EMBL/GenBank/DDBJ databases">
        <title>Genomic Encyclopedia of Archaeal and Bacterial Type Strains, Phase II (KMG-II): from individual species to whole genera.</title>
        <authorList>
            <person name="Goeker M."/>
        </authorList>
    </citation>
    <scope>NUCLEOTIDE SEQUENCE [LARGE SCALE GENOMIC DNA]</scope>
    <source>
        <strain evidence="2 3">DSM 40477</strain>
    </source>
</reference>
<comment type="caution">
    <text evidence="2">The sequence shown here is derived from an EMBL/GenBank/DDBJ whole genome shotgun (WGS) entry which is preliminary data.</text>
</comment>
<evidence type="ECO:0000259" key="1">
    <source>
        <dbReference type="Pfam" id="PF04965"/>
    </source>
</evidence>
<gene>
    <name evidence="2" type="ORF">LX15_000859</name>
</gene>
<dbReference type="Proteomes" id="UP001205311">
    <property type="component" value="Unassembled WGS sequence"/>
</dbReference>
<evidence type="ECO:0000313" key="3">
    <source>
        <dbReference type="Proteomes" id="UP001205311"/>
    </source>
</evidence>
<accession>A0ABT1HNU1</accession>
<evidence type="ECO:0000313" key="2">
    <source>
        <dbReference type="EMBL" id="MCP2257174.1"/>
    </source>
</evidence>
<dbReference type="SUPFAM" id="SSF160719">
    <property type="entry name" value="gpW/gp25-like"/>
    <property type="match status" value="1"/>
</dbReference>